<reference evidence="1 2" key="2">
    <citation type="journal article" date="2016" name="Sci. Rep.">
        <title>A novel serine protease, Sep1, from Bacillus firmus DS-1 has nematicidal activity and degrades multiple intestinal-associated nematode proteins.</title>
        <authorList>
            <person name="Geng C."/>
            <person name="Nie X."/>
            <person name="Tang Z."/>
            <person name="Zhang Y."/>
            <person name="Lin J."/>
            <person name="Sun M."/>
            <person name="Peng D."/>
        </authorList>
    </citation>
    <scope>NUCLEOTIDE SEQUENCE [LARGE SCALE GENOMIC DNA]</scope>
    <source>
        <strain evidence="1 2">DS1</strain>
    </source>
</reference>
<name>W7KQJ7_CYTFI</name>
<evidence type="ECO:0000313" key="2">
    <source>
        <dbReference type="Proteomes" id="UP000019270"/>
    </source>
</evidence>
<gene>
    <name evidence="1" type="ORF">PBF_24318</name>
</gene>
<evidence type="ECO:0000313" key="1">
    <source>
        <dbReference type="EMBL" id="EWG08423.1"/>
    </source>
</evidence>
<sequence>MNAAVLANGKVISAFEYQDVKHGHNIYCLDSSCKAPVIFVPAQGSVAPHFKTSGKGKSKHTDNCGLSKKLSFVETIEKCEQYQNDLLAKDMQQIVIKMNLNRIDPDFEAKVVEREQQNKPPQAIKVKNDSSLTPSSISSLKSVVKLIKDHQPDVLASIIIHVKGNKIPLSQLIIKPARTHELLWENKSLEKTPYFVYGTISNFIKREKVYYLNFEEGKNFSLVVFEKYFPHFTYTENQLLGHKVIAYGFLRKNKYNEKKSTEMIIKSSKYIEHLPIVT</sequence>
<dbReference type="PATRIC" id="fig|1307436.3.peg.5178"/>
<dbReference type="OrthoDB" id="1806595at2"/>
<comment type="caution">
    <text evidence="1">The sequence shown here is derived from an EMBL/GenBank/DDBJ whole genome shotgun (WGS) entry which is preliminary data.</text>
</comment>
<proteinExistence type="predicted"/>
<dbReference type="EMBL" id="APVL01000044">
    <property type="protein sequence ID" value="EWG08423.1"/>
    <property type="molecule type" value="Genomic_DNA"/>
</dbReference>
<organism evidence="1 2">
    <name type="scientific">Cytobacillus firmus DS1</name>
    <dbReference type="NCBI Taxonomy" id="1307436"/>
    <lineage>
        <taxon>Bacteria</taxon>
        <taxon>Bacillati</taxon>
        <taxon>Bacillota</taxon>
        <taxon>Bacilli</taxon>
        <taxon>Bacillales</taxon>
        <taxon>Bacillaceae</taxon>
        <taxon>Cytobacillus</taxon>
    </lineage>
</organism>
<protein>
    <submittedName>
        <fullName evidence="1">Uncharacterized protein</fullName>
    </submittedName>
</protein>
<reference evidence="2" key="1">
    <citation type="submission" date="2013-03" db="EMBL/GenBank/DDBJ databases">
        <title>Draft genome sequence of Bacillus firmus DS1.</title>
        <authorList>
            <person name="Peng D."/>
            <person name="Zhu L."/>
            <person name="Sun M."/>
        </authorList>
    </citation>
    <scope>NUCLEOTIDE SEQUENCE [LARGE SCALE GENOMIC DNA]</scope>
    <source>
        <strain evidence="2">DS1</strain>
    </source>
</reference>
<dbReference type="AlphaFoldDB" id="W7KQJ7"/>
<dbReference type="Proteomes" id="UP000019270">
    <property type="component" value="Unassembled WGS sequence"/>
</dbReference>
<accession>W7KQJ7</accession>
<dbReference type="eggNOG" id="ENOG5030DQV">
    <property type="taxonomic scope" value="Bacteria"/>
</dbReference>
<dbReference type="RefSeq" id="WP_035333500.1">
    <property type="nucleotide sequence ID" value="NZ_APVL01000044.1"/>
</dbReference>